<reference evidence="1" key="1">
    <citation type="submission" date="2021-12" db="EMBL/GenBank/DDBJ databases">
        <title>Comparative genomics, transcriptomics and evolutionary studies reveal genomic signatures of adaptation to plant cell wall in hemibiotrophic fungi.</title>
        <authorList>
            <consortium name="DOE Joint Genome Institute"/>
            <person name="Baroncelli R."/>
            <person name="Diaz J.F."/>
            <person name="Benocci T."/>
            <person name="Peng M."/>
            <person name="Battaglia E."/>
            <person name="Haridas S."/>
            <person name="Andreopoulos W."/>
            <person name="Labutti K."/>
            <person name="Pangilinan J."/>
            <person name="Floch G.L."/>
            <person name="Makela M.R."/>
            <person name="Henrissat B."/>
            <person name="Grigoriev I.V."/>
            <person name="Crouch J.A."/>
            <person name="De Vries R.P."/>
            <person name="Sukno S.A."/>
            <person name="Thon M.R."/>
        </authorList>
    </citation>
    <scope>NUCLEOTIDE SEQUENCE</scope>
    <source>
        <strain evidence="1">CBS 112980</strain>
    </source>
</reference>
<comment type="caution">
    <text evidence="1">The sequence shown here is derived from an EMBL/GenBank/DDBJ whole genome shotgun (WGS) entry which is preliminary data.</text>
</comment>
<dbReference type="GeneID" id="85393314"/>
<proteinExistence type="predicted"/>
<sequence>MVLVTEVVVSITAVMALSPRPLATEAGMEPSPLLAAAAAEVVMAASAAAEVPEMAAAETIPAIGRRLTRDLMKCIFARWVLCK</sequence>
<evidence type="ECO:0000313" key="1">
    <source>
        <dbReference type="EMBL" id="KAK1711894.1"/>
    </source>
</evidence>
<keyword evidence="2" id="KW-1185">Reference proteome</keyword>
<dbReference type="RefSeq" id="XP_060359218.1">
    <property type="nucleotide sequence ID" value="XM_060509415.1"/>
</dbReference>
<evidence type="ECO:0000313" key="2">
    <source>
        <dbReference type="Proteomes" id="UP001244207"/>
    </source>
</evidence>
<accession>A0AAD8UAP2</accession>
<dbReference type="EMBL" id="JAHMHS010000155">
    <property type="protein sequence ID" value="KAK1711894.1"/>
    <property type="molecule type" value="Genomic_DNA"/>
</dbReference>
<name>A0AAD8UAP2_GLOAC</name>
<dbReference type="Proteomes" id="UP001244207">
    <property type="component" value="Unassembled WGS sequence"/>
</dbReference>
<protein>
    <submittedName>
        <fullName evidence="1">Uncharacterized protein</fullName>
    </submittedName>
</protein>
<organism evidence="1 2">
    <name type="scientific">Glomerella acutata</name>
    <name type="common">Colletotrichum acutatum</name>
    <dbReference type="NCBI Taxonomy" id="27357"/>
    <lineage>
        <taxon>Eukaryota</taxon>
        <taxon>Fungi</taxon>
        <taxon>Dikarya</taxon>
        <taxon>Ascomycota</taxon>
        <taxon>Pezizomycotina</taxon>
        <taxon>Sordariomycetes</taxon>
        <taxon>Hypocreomycetidae</taxon>
        <taxon>Glomerellales</taxon>
        <taxon>Glomerellaceae</taxon>
        <taxon>Colletotrichum</taxon>
        <taxon>Colletotrichum acutatum species complex</taxon>
    </lineage>
</organism>
<dbReference type="AlphaFoldDB" id="A0AAD8UAP2"/>
<gene>
    <name evidence="1" type="ORF">BDZ83DRAFT_639280</name>
</gene>